<keyword evidence="3" id="KW-1185">Reference proteome</keyword>
<feature type="region of interest" description="Disordered" evidence="1">
    <location>
        <begin position="76"/>
        <end position="97"/>
    </location>
</feature>
<comment type="caution">
    <text evidence="2">The sequence shown here is derived from an EMBL/GenBank/DDBJ whole genome shotgun (WGS) entry which is preliminary data.</text>
</comment>
<reference evidence="2 3" key="1">
    <citation type="submission" date="2018-06" db="EMBL/GenBank/DDBJ databases">
        <title>Genomic Encyclopedia of Archaeal and Bacterial Type Strains, Phase II (KMG-II): from individual species to whole genera.</title>
        <authorList>
            <person name="Goeker M."/>
        </authorList>
    </citation>
    <scope>NUCLEOTIDE SEQUENCE [LARGE SCALE GENOMIC DNA]</scope>
    <source>
        <strain evidence="2 3">ATCC BAA-1881</strain>
    </source>
</reference>
<feature type="compositionally biased region" description="Basic and acidic residues" evidence="1">
    <location>
        <begin position="85"/>
        <end position="97"/>
    </location>
</feature>
<dbReference type="RefSeq" id="WP_111325184.1">
    <property type="nucleotide sequence ID" value="NZ_BIFX01000001.1"/>
</dbReference>
<accession>A0A326U1D6</accession>
<name>A0A326U1D6_THEHA</name>
<dbReference type="OrthoDB" id="164984at2"/>
<gene>
    <name evidence="2" type="ORF">EI42_04883</name>
</gene>
<evidence type="ECO:0000313" key="3">
    <source>
        <dbReference type="Proteomes" id="UP000248806"/>
    </source>
</evidence>
<sequence length="97" mass="11139">MQQENQEPKYDEPELSATWKELLGQSVGPNSQQAEQIPELKSDPWTSLAHAKGVEEVDLQEVCLQMSAQEVERMLEIMPEEEQDQEKKEGKKQKQGE</sequence>
<proteinExistence type="predicted"/>
<dbReference type="AlphaFoldDB" id="A0A326U1D6"/>
<dbReference type="Proteomes" id="UP000248806">
    <property type="component" value="Unassembled WGS sequence"/>
</dbReference>
<evidence type="ECO:0000256" key="1">
    <source>
        <dbReference type="SAM" id="MobiDB-lite"/>
    </source>
</evidence>
<protein>
    <submittedName>
        <fullName evidence="2">Uncharacterized protein</fullName>
    </submittedName>
</protein>
<evidence type="ECO:0000313" key="2">
    <source>
        <dbReference type="EMBL" id="PZW23958.1"/>
    </source>
</evidence>
<feature type="region of interest" description="Disordered" evidence="1">
    <location>
        <begin position="22"/>
        <end position="42"/>
    </location>
</feature>
<dbReference type="EMBL" id="QKUF01000024">
    <property type="protein sequence ID" value="PZW23958.1"/>
    <property type="molecule type" value="Genomic_DNA"/>
</dbReference>
<organism evidence="2 3">
    <name type="scientific">Thermosporothrix hazakensis</name>
    <dbReference type="NCBI Taxonomy" id="644383"/>
    <lineage>
        <taxon>Bacteria</taxon>
        <taxon>Bacillati</taxon>
        <taxon>Chloroflexota</taxon>
        <taxon>Ktedonobacteria</taxon>
        <taxon>Ktedonobacterales</taxon>
        <taxon>Thermosporotrichaceae</taxon>
        <taxon>Thermosporothrix</taxon>
    </lineage>
</organism>